<dbReference type="SMART" id="SM01150">
    <property type="entry name" value="DUF1338"/>
    <property type="match status" value="1"/>
</dbReference>
<dbReference type="PANTHER" id="PTHR31136">
    <property type="entry name" value="DUF1338 DOMAIN-CONTAINING PROTEIN"/>
    <property type="match status" value="1"/>
</dbReference>
<dbReference type="AlphaFoldDB" id="A0A381X600"/>
<evidence type="ECO:0000256" key="1">
    <source>
        <dbReference type="ARBA" id="ARBA00001954"/>
    </source>
</evidence>
<keyword evidence="4" id="KW-0408">Iron</keyword>
<evidence type="ECO:0000256" key="5">
    <source>
        <dbReference type="ARBA" id="ARBA00035013"/>
    </source>
</evidence>
<comment type="cofactor">
    <cofactor evidence="1">
        <name>Fe(2+)</name>
        <dbReference type="ChEBI" id="CHEBI:29033"/>
    </cofactor>
</comment>
<organism evidence="8">
    <name type="scientific">marine metagenome</name>
    <dbReference type="NCBI Taxonomy" id="408172"/>
    <lineage>
        <taxon>unclassified sequences</taxon>
        <taxon>metagenomes</taxon>
        <taxon>ecological metagenomes</taxon>
    </lineage>
</organism>
<dbReference type="Gene3D" id="3.10.180.50">
    <property type="match status" value="2"/>
</dbReference>
<keyword evidence="3" id="KW-0560">Oxidoreductase</keyword>
<evidence type="ECO:0000256" key="6">
    <source>
        <dbReference type="ARBA" id="ARBA00035023"/>
    </source>
</evidence>
<name>A0A381X600_9ZZZZ</name>
<comment type="similarity">
    <text evidence="5">Belongs to the 2-oxoadipate dioxygenase/decarboxylase family.</text>
</comment>
<dbReference type="InterPro" id="IPR009770">
    <property type="entry name" value="HGLS"/>
</dbReference>
<dbReference type="EC" id="1.13.11.93" evidence="6"/>
<evidence type="ECO:0000256" key="4">
    <source>
        <dbReference type="ARBA" id="ARBA00023004"/>
    </source>
</evidence>
<evidence type="ECO:0000256" key="7">
    <source>
        <dbReference type="ARBA" id="ARBA00035045"/>
    </source>
</evidence>
<evidence type="ECO:0000256" key="3">
    <source>
        <dbReference type="ARBA" id="ARBA00023002"/>
    </source>
</evidence>
<accession>A0A381X600</accession>
<evidence type="ECO:0000313" key="8">
    <source>
        <dbReference type="EMBL" id="SVA60169.1"/>
    </source>
</evidence>
<reference evidence="8" key="1">
    <citation type="submission" date="2018-05" db="EMBL/GenBank/DDBJ databases">
        <authorList>
            <person name="Lanie J.A."/>
            <person name="Ng W.-L."/>
            <person name="Kazmierczak K.M."/>
            <person name="Andrzejewski T.M."/>
            <person name="Davidsen T.M."/>
            <person name="Wayne K.J."/>
            <person name="Tettelin H."/>
            <person name="Glass J.I."/>
            <person name="Rusch D."/>
            <person name="Podicherti R."/>
            <person name="Tsui H.-C.T."/>
            <person name="Winkler M.E."/>
        </authorList>
    </citation>
    <scope>NUCLEOTIDE SEQUENCE</scope>
</reference>
<gene>
    <name evidence="8" type="ORF">METZ01_LOCUS113023</name>
</gene>
<evidence type="ECO:0000256" key="2">
    <source>
        <dbReference type="ARBA" id="ARBA00022964"/>
    </source>
</evidence>
<dbReference type="PANTHER" id="PTHR31136:SF5">
    <property type="entry name" value="2-OXOADIPATE DIOXYGENASE_DECARBOXYLASE, CHLOROPLASTIC"/>
    <property type="match status" value="1"/>
</dbReference>
<dbReference type="EMBL" id="UINC01014041">
    <property type="protein sequence ID" value="SVA60169.1"/>
    <property type="molecule type" value="Genomic_DNA"/>
</dbReference>
<dbReference type="GO" id="GO:0051213">
    <property type="term" value="F:dioxygenase activity"/>
    <property type="evidence" value="ECO:0007669"/>
    <property type="project" value="UniProtKB-KW"/>
</dbReference>
<proteinExistence type="inferred from homology"/>
<protein>
    <recommendedName>
        <fullName evidence="6">2-oxoadipate dioxygenase/decarboxylase</fullName>
        <ecNumber evidence="6">1.13.11.93</ecNumber>
    </recommendedName>
    <alternativeName>
        <fullName evidence="7">2-hydroxyglutarate synthase</fullName>
    </alternativeName>
</protein>
<sequence length="242" mass="28598">MKKFLLSGFQKYYAETPTANKCIKYLNDKYPYIMPKIDHIAYRQLDNVEPLQKLLLDSDYYLMDEIKLPTENPDFPKTAFWYKHSYFPRIFLSSVQLDNLPKDLISKINDDNKNIDTYNKLLEYDQYLAWTYFWKNDINHIAIDLSTHPDNFDEIIENMEKDINLKMNSSFSKEKFQISSDGHLTQCSTKSDYSENISKSYIEFVHREILPSNKTKLFPSSIHRKDGFDAISANTIFKSTDI</sequence>
<keyword evidence="2" id="KW-0223">Dioxygenase</keyword>